<evidence type="ECO:0000256" key="2">
    <source>
        <dbReference type="ARBA" id="ARBA00023027"/>
    </source>
</evidence>
<evidence type="ECO:0000313" key="4">
    <source>
        <dbReference type="EMBL" id="AZZ53537.1"/>
    </source>
</evidence>
<dbReference type="CDD" id="cd12166">
    <property type="entry name" value="2-Hacid_dh_7"/>
    <property type="match status" value="1"/>
</dbReference>
<dbReference type="EMBL" id="CP028137">
    <property type="protein sequence ID" value="AZZ53537.1"/>
    <property type="molecule type" value="Genomic_DNA"/>
</dbReference>
<evidence type="ECO:0000256" key="1">
    <source>
        <dbReference type="ARBA" id="ARBA00023002"/>
    </source>
</evidence>
<dbReference type="GO" id="GO:0005829">
    <property type="term" value="C:cytosol"/>
    <property type="evidence" value="ECO:0007669"/>
    <property type="project" value="TreeGrafter"/>
</dbReference>
<dbReference type="InterPro" id="IPR050223">
    <property type="entry name" value="D-isomer_2-hydroxyacid_DH"/>
</dbReference>
<dbReference type="PANTHER" id="PTHR10996">
    <property type="entry name" value="2-HYDROXYACID DEHYDROGENASE-RELATED"/>
    <property type="match status" value="1"/>
</dbReference>
<dbReference type="Gene3D" id="3.40.50.720">
    <property type="entry name" value="NAD(P)-binding Rossmann-like Domain"/>
    <property type="match status" value="2"/>
</dbReference>
<evidence type="ECO:0000259" key="3">
    <source>
        <dbReference type="Pfam" id="PF02826"/>
    </source>
</evidence>
<dbReference type="InterPro" id="IPR006140">
    <property type="entry name" value="D-isomer_DH_NAD-bd"/>
</dbReference>
<dbReference type="RefSeq" id="WP_127887988.1">
    <property type="nucleotide sequence ID" value="NZ_CP028137.1"/>
</dbReference>
<evidence type="ECO:0000313" key="5">
    <source>
        <dbReference type="Proteomes" id="UP000285317"/>
    </source>
</evidence>
<dbReference type="SUPFAM" id="SSF51735">
    <property type="entry name" value="NAD(P)-binding Rossmann-fold domains"/>
    <property type="match status" value="1"/>
</dbReference>
<gene>
    <name evidence="4" type="ORF">C1I64_16835</name>
</gene>
<reference evidence="4 5" key="1">
    <citation type="submission" date="2018-03" db="EMBL/GenBank/DDBJ databases">
        <title>Bacteriophage NCPPB3778 and a type I-E CRISPR drive the evolution of the US Biological Select Agent, Rathayibacter toxicus.</title>
        <authorList>
            <person name="Davis E.W.II."/>
            <person name="Tabima J.F."/>
            <person name="Weisberg A.J."/>
            <person name="Dantas Lopes L."/>
            <person name="Wiseman M.S."/>
            <person name="Wiseman M.S."/>
            <person name="Pupko T."/>
            <person name="Belcher M.S."/>
            <person name="Sechler A.J."/>
            <person name="Tancos M.A."/>
            <person name="Schroeder B.K."/>
            <person name="Murray T.D."/>
            <person name="Luster D.G."/>
            <person name="Schneider W.L."/>
            <person name="Rogers E."/>
            <person name="Andreote F.D."/>
            <person name="Grunwald N.J."/>
            <person name="Putnam M.L."/>
            <person name="Chang J.H."/>
        </authorList>
    </citation>
    <scope>NUCLEOTIDE SEQUENCE [LARGE SCALE GENOMIC DNA]</scope>
    <source>
        <strain evidence="4 5">DSM 15932</strain>
    </source>
</reference>
<keyword evidence="1" id="KW-0560">Oxidoreductase</keyword>
<keyword evidence="2" id="KW-0520">NAD</keyword>
<protein>
    <submittedName>
        <fullName evidence="4">Hydroxyacid dehydrogenase</fullName>
    </submittedName>
</protein>
<dbReference type="GO" id="GO:0030267">
    <property type="term" value="F:glyoxylate reductase (NADPH) activity"/>
    <property type="evidence" value="ECO:0007669"/>
    <property type="project" value="TreeGrafter"/>
</dbReference>
<dbReference type="InterPro" id="IPR036291">
    <property type="entry name" value="NAD(P)-bd_dom_sf"/>
</dbReference>
<name>A0A3Q9V0K4_9MICO</name>
<dbReference type="AlphaFoldDB" id="A0A3Q9V0K4"/>
<feature type="domain" description="D-isomer specific 2-hydroxyacid dehydrogenase NAD-binding" evidence="3">
    <location>
        <begin position="109"/>
        <end position="279"/>
    </location>
</feature>
<sequence>MTRSPLSVSVPSRDLLDALRPTALQPADGSYELDLWDLTGPPPRAAYDMVVLPYQGDPALLDALGTVSCRLVQAQTIGFEGVLAALPPGALLANASSVHESSTAELAVGLAIASLRRIDSYVRAAETATWQQVPGESLADRRVAIIGSGGVGRAIERRLQGFEVDVLRFARTSREDPERPVHAIAAFASFAAEVEVVFLAVPLDASTHHLVDDAFLSALPPGALLVNVSRGAVVDTDALVEHLRRGRVRAALDVVDPEPLPPAHPLWSTPNTILTPHVGGASSAMTPRILALLRRQIEALLRSERPANVVGEG</sequence>
<dbReference type="PANTHER" id="PTHR10996:SF178">
    <property type="entry name" value="2-HYDROXYACID DEHYDROGENASE YGL185C-RELATED"/>
    <property type="match status" value="1"/>
</dbReference>
<dbReference type="KEGG" id="rfs:C1I64_16835"/>
<dbReference type="InterPro" id="IPR029753">
    <property type="entry name" value="D-isomer_DH_CS"/>
</dbReference>
<dbReference type="Proteomes" id="UP000285317">
    <property type="component" value="Chromosome"/>
</dbReference>
<organism evidence="4 5">
    <name type="scientific">Rathayibacter festucae DSM 15932</name>
    <dbReference type="NCBI Taxonomy" id="1328866"/>
    <lineage>
        <taxon>Bacteria</taxon>
        <taxon>Bacillati</taxon>
        <taxon>Actinomycetota</taxon>
        <taxon>Actinomycetes</taxon>
        <taxon>Micrococcales</taxon>
        <taxon>Microbacteriaceae</taxon>
        <taxon>Rathayibacter</taxon>
    </lineage>
</organism>
<accession>A0A3Q9V0K4</accession>
<dbReference type="PROSITE" id="PS00671">
    <property type="entry name" value="D_2_HYDROXYACID_DH_3"/>
    <property type="match status" value="1"/>
</dbReference>
<dbReference type="GO" id="GO:0016618">
    <property type="term" value="F:hydroxypyruvate reductase [NAD(P)H] activity"/>
    <property type="evidence" value="ECO:0007669"/>
    <property type="project" value="TreeGrafter"/>
</dbReference>
<dbReference type="Pfam" id="PF02826">
    <property type="entry name" value="2-Hacid_dh_C"/>
    <property type="match status" value="1"/>
</dbReference>
<proteinExistence type="predicted"/>
<dbReference type="GO" id="GO:0051287">
    <property type="term" value="F:NAD binding"/>
    <property type="evidence" value="ECO:0007669"/>
    <property type="project" value="InterPro"/>
</dbReference>